<accession>A0A1V9YUS5</accession>
<comment type="caution">
    <text evidence="2">The sequence shown here is derived from an EMBL/GenBank/DDBJ whole genome shotgun (WGS) entry which is preliminary data.</text>
</comment>
<dbReference type="AlphaFoldDB" id="A0A1V9YUS5"/>
<sequence length="113" mass="12470">MKTITLTRFVATIGAISQVVNGDTTTTCVLSNAVLWDQQPLNISSTINLTPQVSSITTLPTCNEVELVSKWTPSELSTSTDFYLHSPLSPRNKKTKYTYEEEPPVANFTCIDN</sequence>
<evidence type="ECO:0000313" key="2">
    <source>
        <dbReference type="EMBL" id="OQR89482.1"/>
    </source>
</evidence>
<feature type="signal peptide" evidence="1">
    <location>
        <begin position="1"/>
        <end position="22"/>
    </location>
</feature>
<gene>
    <name evidence="2" type="ORF">THRCLA_22684</name>
</gene>
<name>A0A1V9YUS5_9STRA</name>
<evidence type="ECO:0000256" key="1">
    <source>
        <dbReference type="SAM" id="SignalP"/>
    </source>
</evidence>
<keyword evidence="3" id="KW-1185">Reference proteome</keyword>
<reference evidence="2 3" key="1">
    <citation type="journal article" date="2014" name="Genome Biol. Evol.">
        <title>The secreted proteins of Achlya hypogyna and Thraustotheca clavata identify the ancestral oomycete secretome and reveal gene acquisitions by horizontal gene transfer.</title>
        <authorList>
            <person name="Misner I."/>
            <person name="Blouin N."/>
            <person name="Leonard G."/>
            <person name="Richards T.A."/>
            <person name="Lane C.E."/>
        </authorList>
    </citation>
    <scope>NUCLEOTIDE SEQUENCE [LARGE SCALE GENOMIC DNA]</scope>
    <source>
        <strain evidence="2 3">ATCC 34112</strain>
    </source>
</reference>
<proteinExistence type="predicted"/>
<evidence type="ECO:0008006" key="4">
    <source>
        <dbReference type="Google" id="ProtNLM"/>
    </source>
</evidence>
<evidence type="ECO:0000313" key="3">
    <source>
        <dbReference type="Proteomes" id="UP000243217"/>
    </source>
</evidence>
<dbReference type="OrthoDB" id="76760at2759"/>
<keyword evidence="1" id="KW-0732">Signal</keyword>
<dbReference type="Proteomes" id="UP000243217">
    <property type="component" value="Unassembled WGS sequence"/>
</dbReference>
<organism evidence="2 3">
    <name type="scientific">Thraustotheca clavata</name>
    <dbReference type="NCBI Taxonomy" id="74557"/>
    <lineage>
        <taxon>Eukaryota</taxon>
        <taxon>Sar</taxon>
        <taxon>Stramenopiles</taxon>
        <taxon>Oomycota</taxon>
        <taxon>Saprolegniomycetes</taxon>
        <taxon>Saprolegniales</taxon>
        <taxon>Achlyaceae</taxon>
        <taxon>Thraustotheca</taxon>
    </lineage>
</organism>
<feature type="chain" id="PRO_5012664176" description="Secreted protein" evidence="1">
    <location>
        <begin position="23"/>
        <end position="113"/>
    </location>
</feature>
<dbReference type="EMBL" id="JNBS01002733">
    <property type="protein sequence ID" value="OQR89482.1"/>
    <property type="molecule type" value="Genomic_DNA"/>
</dbReference>
<protein>
    <recommendedName>
        <fullName evidence="4">Secreted protein</fullName>
    </recommendedName>
</protein>